<dbReference type="Proteomes" id="UP000825701">
    <property type="component" value="Chromosome"/>
</dbReference>
<feature type="compositionally biased region" description="Low complexity" evidence="1">
    <location>
        <begin position="368"/>
        <end position="377"/>
    </location>
</feature>
<evidence type="ECO:0000256" key="1">
    <source>
        <dbReference type="SAM" id="MobiDB-lite"/>
    </source>
</evidence>
<feature type="compositionally biased region" description="Low complexity" evidence="1">
    <location>
        <begin position="425"/>
        <end position="439"/>
    </location>
</feature>
<evidence type="ECO:0000313" key="3">
    <source>
        <dbReference type="Proteomes" id="UP000825701"/>
    </source>
</evidence>
<gene>
    <name evidence="2" type="ORF">K6K41_11565</name>
</gene>
<dbReference type="RefSeq" id="WP_261405265.1">
    <property type="nucleotide sequence ID" value="NZ_CP081869.1"/>
</dbReference>
<dbReference type="InterPro" id="IPR027417">
    <property type="entry name" value="P-loop_NTPase"/>
</dbReference>
<proteinExistence type="predicted"/>
<evidence type="ECO:0000313" key="2">
    <source>
        <dbReference type="EMBL" id="QZO01905.1"/>
    </source>
</evidence>
<dbReference type="AlphaFoldDB" id="A0A9E6RDJ4"/>
<feature type="region of interest" description="Disordered" evidence="1">
    <location>
        <begin position="346"/>
        <end position="439"/>
    </location>
</feature>
<keyword evidence="3" id="KW-1185">Reference proteome</keyword>
<dbReference type="KEGG" id="cmet:K6K41_11565"/>
<protein>
    <recommendedName>
        <fullName evidence="4">Sulfotransferase domain-containing protein</fullName>
    </recommendedName>
</protein>
<dbReference type="SUPFAM" id="SSF52540">
    <property type="entry name" value="P-loop containing nucleoside triphosphate hydrolases"/>
    <property type="match status" value="1"/>
</dbReference>
<organism evidence="2 3">
    <name type="scientific">Chenggangzhangella methanolivorans</name>
    <dbReference type="NCBI Taxonomy" id="1437009"/>
    <lineage>
        <taxon>Bacteria</taxon>
        <taxon>Pseudomonadati</taxon>
        <taxon>Pseudomonadota</taxon>
        <taxon>Alphaproteobacteria</taxon>
        <taxon>Hyphomicrobiales</taxon>
        <taxon>Methylopilaceae</taxon>
        <taxon>Chenggangzhangella</taxon>
    </lineage>
</organism>
<reference evidence="2" key="1">
    <citation type="submission" date="2021-08" db="EMBL/GenBank/DDBJ databases">
        <authorList>
            <person name="Zhang H."/>
            <person name="Xu M."/>
            <person name="Yu Z."/>
            <person name="Yang L."/>
            <person name="Cai Y."/>
        </authorList>
    </citation>
    <scope>NUCLEOTIDE SEQUENCE</scope>
    <source>
        <strain evidence="2">CHL1</strain>
    </source>
</reference>
<sequence length="480" mass="53375">MTENTSQHQGASGRVCYLHIGPHKTGTTSIQNALFTHALRLEAIGLSYPTLSGDKPGRQRRNHTPLARLGVMRAEDLKSAPFWSELSEKIAATSHSIIVSTEHFADALRDPARFRKTIDFFHDHGFRIVVVAYFRDQPGWLNSWYTQDQRNFMSRQSFPEFLDRAFETGLVDPWAILRRFIDDERIEVRVVSFEQAIKKGLAKSFLDAIGAPADFEIPEPQASNPNLGVKGVYAAQEIMRRVGFRVRSMPNYPELYESFKVMMKGRDWEKSAYVGVSPDDERRIRDRYRESNDAFAQEWFGADWASVCPPRPMTQREFDFETAGEDDQSDVLEVIETMVALIQGAPGDLPAGKLKKGPKGGKGGGKNKGAAAKLARASLKRRGPASWGPAKRAPARRGRARKVRASRAAARRAKAKNRAPRNPRRLSSSSRGVSLSSSSRSLSAGCALPFCARRGICGAAQIRRPDEDVRFGAGGRLTSP</sequence>
<name>A0A9E6RDJ4_9HYPH</name>
<feature type="compositionally biased region" description="Basic residues" evidence="1">
    <location>
        <begin position="393"/>
        <end position="424"/>
    </location>
</feature>
<accession>A0A9E6RDJ4</accession>
<dbReference type="EMBL" id="CP081869">
    <property type="protein sequence ID" value="QZO01905.1"/>
    <property type="molecule type" value="Genomic_DNA"/>
</dbReference>
<evidence type="ECO:0008006" key="4">
    <source>
        <dbReference type="Google" id="ProtNLM"/>
    </source>
</evidence>
<dbReference type="Gene3D" id="3.40.50.300">
    <property type="entry name" value="P-loop containing nucleotide triphosphate hydrolases"/>
    <property type="match status" value="1"/>
</dbReference>